<evidence type="ECO:0000256" key="10">
    <source>
        <dbReference type="SAM" id="Phobius"/>
    </source>
</evidence>
<evidence type="ECO:0000256" key="1">
    <source>
        <dbReference type="ARBA" id="ARBA00004651"/>
    </source>
</evidence>
<keyword evidence="5 10" id="KW-0812">Transmembrane</keyword>
<evidence type="ECO:0000256" key="2">
    <source>
        <dbReference type="ARBA" id="ARBA00009765"/>
    </source>
</evidence>
<proteinExistence type="inferred from homology"/>
<dbReference type="GO" id="GO:0015087">
    <property type="term" value="F:cobalt ion transmembrane transporter activity"/>
    <property type="evidence" value="ECO:0007669"/>
    <property type="project" value="TreeGrafter"/>
</dbReference>
<name>A0A8H6X4A6_9AGAR</name>
<evidence type="ECO:0000256" key="6">
    <source>
        <dbReference type="ARBA" id="ARBA00022989"/>
    </source>
</evidence>
<keyword evidence="4" id="KW-1003">Cell membrane</keyword>
<evidence type="ECO:0000256" key="5">
    <source>
        <dbReference type="ARBA" id="ARBA00022692"/>
    </source>
</evidence>
<dbReference type="GO" id="GO:0000287">
    <property type="term" value="F:magnesium ion binding"/>
    <property type="evidence" value="ECO:0007669"/>
    <property type="project" value="TreeGrafter"/>
</dbReference>
<dbReference type="SUPFAM" id="SSF144083">
    <property type="entry name" value="Magnesium transport protein CorA, transmembrane region"/>
    <property type="match status" value="1"/>
</dbReference>
<dbReference type="Gene3D" id="1.20.58.340">
    <property type="entry name" value="Magnesium transport protein CorA, transmembrane region"/>
    <property type="match status" value="2"/>
</dbReference>
<evidence type="ECO:0000256" key="9">
    <source>
        <dbReference type="SAM" id="MobiDB-lite"/>
    </source>
</evidence>
<keyword evidence="7 10" id="KW-0472">Membrane</keyword>
<evidence type="ECO:0000313" key="11">
    <source>
        <dbReference type="EMBL" id="KAF7333875.1"/>
    </source>
</evidence>
<comment type="similarity">
    <text evidence="2">Belongs to the CorA metal ion transporter (MIT) (TC 1.A.35) family.</text>
</comment>
<keyword evidence="8" id="KW-0175">Coiled coil</keyword>
<dbReference type="GO" id="GO:0015095">
    <property type="term" value="F:magnesium ion transmembrane transporter activity"/>
    <property type="evidence" value="ECO:0007669"/>
    <property type="project" value="TreeGrafter"/>
</dbReference>
<protein>
    <submittedName>
        <fullName evidence="11">Uncharacterized protein</fullName>
    </submittedName>
</protein>
<reference evidence="11" key="1">
    <citation type="submission" date="2020-05" db="EMBL/GenBank/DDBJ databases">
        <title>Mycena genomes resolve the evolution of fungal bioluminescence.</title>
        <authorList>
            <person name="Tsai I.J."/>
        </authorList>
    </citation>
    <scope>NUCLEOTIDE SEQUENCE</scope>
    <source>
        <strain evidence="11">CCC161011</strain>
    </source>
</reference>
<evidence type="ECO:0000256" key="3">
    <source>
        <dbReference type="ARBA" id="ARBA00022448"/>
    </source>
</evidence>
<evidence type="ECO:0000256" key="7">
    <source>
        <dbReference type="ARBA" id="ARBA00023136"/>
    </source>
</evidence>
<evidence type="ECO:0000313" key="12">
    <source>
        <dbReference type="Proteomes" id="UP000620124"/>
    </source>
</evidence>
<keyword evidence="6 10" id="KW-1133">Transmembrane helix</keyword>
<dbReference type="PANTHER" id="PTHR46494:SF1">
    <property type="entry name" value="CORA FAMILY METAL ION TRANSPORTER (EUROFUNG)"/>
    <property type="match status" value="1"/>
</dbReference>
<dbReference type="EMBL" id="JACAZI010000028">
    <property type="protein sequence ID" value="KAF7333875.1"/>
    <property type="molecule type" value="Genomic_DNA"/>
</dbReference>
<feature type="transmembrane region" description="Helical" evidence="10">
    <location>
        <begin position="489"/>
        <end position="510"/>
    </location>
</feature>
<keyword evidence="3" id="KW-0813">Transport</keyword>
<feature type="region of interest" description="Disordered" evidence="9">
    <location>
        <begin position="1"/>
        <end position="47"/>
    </location>
</feature>
<feature type="transmembrane region" description="Helical" evidence="10">
    <location>
        <begin position="457"/>
        <end position="477"/>
    </location>
</feature>
<dbReference type="Proteomes" id="UP000620124">
    <property type="component" value="Unassembled WGS sequence"/>
</dbReference>
<organism evidence="11 12">
    <name type="scientific">Mycena venus</name>
    <dbReference type="NCBI Taxonomy" id="2733690"/>
    <lineage>
        <taxon>Eukaryota</taxon>
        <taxon>Fungi</taxon>
        <taxon>Dikarya</taxon>
        <taxon>Basidiomycota</taxon>
        <taxon>Agaricomycotina</taxon>
        <taxon>Agaricomycetes</taxon>
        <taxon>Agaricomycetidae</taxon>
        <taxon>Agaricales</taxon>
        <taxon>Marasmiineae</taxon>
        <taxon>Mycenaceae</taxon>
        <taxon>Mycena</taxon>
    </lineage>
</organism>
<dbReference type="InterPro" id="IPR045861">
    <property type="entry name" value="CorA_cytoplasmic_dom"/>
</dbReference>
<accession>A0A8H6X4A6</accession>
<dbReference type="InterPro" id="IPR002523">
    <property type="entry name" value="MgTranspt_CorA/ZnTranspt_ZntB"/>
</dbReference>
<dbReference type="GO" id="GO:0050897">
    <property type="term" value="F:cobalt ion binding"/>
    <property type="evidence" value="ECO:0007669"/>
    <property type="project" value="TreeGrafter"/>
</dbReference>
<feature type="coiled-coil region" evidence="8">
    <location>
        <begin position="393"/>
        <end position="427"/>
    </location>
</feature>
<dbReference type="AlphaFoldDB" id="A0A8H6X4A6"/>
<evidence type="ECO:0000256" key="8">
    <source>
        <dbReference type="SAM" id="Coils"/>
    </source>
</evidence>
<keyword evidence="12" id="KW-1185">Reference proteome</keyword>
<evidence type="ECO:0000256" key="4">
    <source>
        <dbReference type="ARBA" id="ARBA00022475"/>
    </source>
</evidence>
<dbReference type="SUPFAM" id="SSF143865">
    <property type="entry name" value="CorA soluble domain-like"/>
    <property type="match status" value="1"/>
</dbReference>
<dbReference type="GO" id="GO:0005886">
    <property type="term" value="C:plasma membrane"/>
    <property type="evidence" value="ECO:0007669"/>
    <property type="project" value="UniProtKB-SubCell"/>
</dbReference>
<dbReference type="InterPro" id="IPR045863">
    <property type="entry name" value="CorA_TM1_TM2"/>
</dbReference>
<comment type="caution">
    <text evidence="11">The sequence shown here is derived from an EMBL/GenBank/DDBJ whole genome shotgun (WGS) entry which is preliminary data.</text>
</comment>
<dbReference type="PANTHER" id="PTHR46494">
    <property type="entry name" value="CORA FAMILY METAL ION TRANSPORTER (EUROFUNG)"/>
    <property type="match status" value="1"/>
</dbReference>
<comment type="subcellular location">
    <subcellularLocation>
        <location evidence="1">Cell membrane</location>
        <topology evidence="1">Multi-pass membrane protein</topology>
    </subcellularLocation>
</comment>
<dbReference type="OrthoDB" id="3231000at2759"/>
<dbReference type="Pfam" id="PF01544">
    <property type="entry name" value="CorA"/>
    <property type="match status" value="1"/>
</dbReference>
<sequence>MPRRNGHLIIPRSCTNTMPVTERGRDSQENAQRAPQPIHRHAAPSGPWPFLDVDTEIRSEQLENLQPLLDTEARPLKAWSKYPQSLYPNWTSAQQKQSGITKVVNGDERSESTIYHVNVSEDATFTADENFSVKEDTKDEYWEKLKAPVPEGIRLRALFLEKLTGPVLQMLGTKYNIEPFFFSSSLNWTPSRYREADGEGDHITVTLTFIRSLKNTDSSTRTTSGQLIDPQAPLPVRSTKPLMDRLLYPDLLAIHLIRSPTQSTLISYHASDLYGATTAAALHTRLLAAGRSVYWKKIFATTITADPTFVLLALLWYPLYAFDESFTALYNHICELERRVMETPDLRLTQQLHIIRAHLLYYASLLEDLRKTVKFVRDTWNPALRHPADTPVKELMQKESTTLLNEIERLEKNCSMQESRLKNVVDLAFSSVNLEDSKQMQRLTRAALRDSAAMKQISYLTMFFLPASLAATIFGMNVKELSSGSHGTLLHYVATMLPLTIVTVWIIVAVQYRKRNPNEQDQEEDRLTLEKMSWPLTFIKTELGRATRWATASSRERTENMPVVTAATRSSPIELAQVATHRAAISQGNWTQTSTAVNSTIIV</sequence>
<gene>
    <name evidence="11" type="ORF">MVEN_02344600</name>
</gene>